<keyword evidence="2" id="KW-1277">Toxin-antitoxin system</keyword>
<dbReference type="EMBL" id="QSQP01000004">
    <property type="protein sequence ID" value="RGK44145.1"/>
    <property type="molecule type" value="Genomic_DNA"/>
</dbReference>
<name>A0A3E4M3S1_9FIRM</name>
<comment type="caution">
    <text evidence="4">The sequence shown here is derived from an EMBL/GenBank/DDBJ whole genome shotgun (WGS) entry which is preliminary data.</text>
</comment>
<evidence type="ECO:0000313" key="5">
    <source>
        <dbReference type="Proteomes" id="UP000261052"/>
    </source>
</evidence>
<dbReference type="PANTHER" id="PTHR33988:SF2">
    <property type="entry name" value="ENDORIBONUCLEASE MAZF"/>
    <property type="match status" value="1"/>
</dbReference>
<feature type="region of interest" description="Disordered" evidence="3">
    <location>
        <begin position="158"/>
        <end position="189"/>
    </location>
</feature>
<dbReference type="GO" id="GO:0003677">
    <property type="term" value="F:DNA binding"/>
    <property type="evidence" value="ECO:0007669"/>
    <property type="project" value="InterPro"/>
</dbReference>
<dbReference type="GO" id="GO:0006402">
    <property type="term" value="P:mRNA catabolic process"/>
    <property type="evidence" value="ECO:0007669"/>
    <property type="project" value="TreeGrafter"/>
</dbReference>
<dbReference type="InterPro" id="IPR011067">
    <property type="entry name" value="Plasmid_toxin/cell-grow_inhib"/>
</dbReference>
<dbReference type="InterPro" id="IPR003477">
    <property type="entry name" value="PemK-like"/>
</dbReference>
<evidence type="ECO:0000256" key="2">
    <source>
        <dbReference type="ARBA" id="ARBA00022649"/>
    </source>
</evidence>
<dbReference type="Proteomes" id="UP000261052">
    <property type="component" value="Unassembled WGS sequence"/>
</dbReference>
<proteinExistence type="inferred from homology"/>
<dbReference type="SUPFAM" id="SSF50118">
    <property type="entry name" value="Cell growth inhibitor/plasmid maintenance toxic component"/>
    <property type="match status" value="1"/>
</dbReference>
<protein>
    <submittedName>
        <fullName evidence="4">Type II toxin-antitoxin system PemK/MazF family toxin</fullName>
    </submittedName>
</protein>
<dbReference type="PANTHER" id="PTHR33988">
    <property type="entry name" value="ENDORIBONUCLEASE MAZF-RELATED"/>
    <property type="match status" value="1"/>
</dbReference>
<dbReference type="Pfam" id="PF02452">
    <property type="entry name" value="PemK_toxin"/>
    <property type="match status" value="1"/>
</dbReference>
<organism evidence="4 5">
    <name type="scientific">Agathobacter rectalis</name>
    <dbReference type="NCBI Taxonomy" id="39491"/>
    <lineage>
        <taxon>Bacteria</taxon>
        <taxon>Bacillati</taxon>
        <taxon>Bacillota</taxon>
        <taxon>Clostridia</taxon>
        <taxon>Lachnospirales</taxon>
        <taxon>Lachnospiraceae</taxon>
        <taxon>Agathobacter</taxon>
    </lineage>
</organism>
<dbReference type="GO" id="GO:0016075">
    <property type="term" value="P:rRNA catabolic process"/>
    <property type="evidence" value="ECO:0007669"/>
    <property type="project" value="TreeGrafter"/>
</dbReference>
<accession>A0A3E4M3S1</accession>
<comment type="similarity">
    <text evidence="1">Belongs to the PemK/MazF family.</text>
</comment>
<dbReference type="GO" id="GO:0004521">
    <property type="term" value="F:RNA endonuclease activity"/>
    <property type="evidence" value="ECO:0007669"/>
    <property type="project" value="TreeGrafter"/>
</dbReference>
<dbReference type="AlphaFoldDB" id="A0A3E4M3S1"/>
<evidence type="ECO:0000256" key="1">
    <source>
        <dbReference type="ARBA" id="ARBA00007521"/>
    </source>
</evidence>
<evidence type="ECO:0000256" key="3">
    <source>
        <dbReference type="SAM" id="MobiDB-lite"/>
    </source>
</evidence>
<gene>
    <name evidence="4" type="ORF">DXD13_04180</name>
</gene>
<dbReference type="Gene3D" id="2.30.30.110">
    <property type="match status" value="1"/>
</dbReference>
<evidence type="ECO:0000313" key="4">
    <source>
        <dbReference type="EMBL" id="RGK44145.1"/>
    </source>
</evidence>
<sequence length="307" mass="34328">MVAPYRKEAEETAKRGDIYYIRGTETTGSEQGGNRPAVIVSNNTGNHHAPVVEVVYLTTKRKTAIPTHVYINSARRPSIALCEQIVTVCKSRLKEYIGSVSVAEMRKIDRALQTSLGIQKTGGENMQVTIKTPFGEMSFNMTQDKANDLMKKALDYATGQEEKEETPARPASVPQEPPKTIKPKDKPRSRVESLFGDFRGAGVAQEEKEEPAEPEEYRGFLLIKCQHCGKVKGFCSKTPMSKYTCEGCGKVTPLHGLKMAHLHCKCGSYWKYKTNITDETFDYNCLNCGNPVSMQLNNRRNTYVTIE</sequence>
<reference evidence="4 5" key="1">
    <citation type="submission" date="2018-08" db="EMBL/GenBank/DDBJ databases">
        <title>A genome reference for cultivated species of the human gut microbiota.</title>
        <authorList>
            <person name="Zou Y."/>
            <person name="Xue W."/>
            <person name="Luo G."/>
        </authorList>
    </citation>
    <scope>NUCLEOTIDE SEQUENCE [LARGE SCALE GENOMIC DNA]</scope>
    <source>
        <strain evidence="4 5">TF11-15AC</strain>
    </source>
</reference>